<evidence type="ECO:0008006" key="3">
    <source>
        <dbReference type="Google" id="ProtNLM"/>
    </source>
</evidence>
<dbReference type="PANTHER" id="PTHR46060:SF3">
    <property type="entry name" value="PROTEIN GVQW3"/>
    <property type="match status" value="1"/>
</dbReference>
<proteinExistence type="predicted"/>
<accession>A0A8S1H6V1</accession>
<dbReference type="InterPro" id="IPR036397">
    <property type="entry name" value="RNaseH_sf"/>
</dbReference>
<dbReference type="OrthoDB" id="9970333at2759"/>
<organism evidence="1 2">
    <name type="scientific">Caenorhabditis auriculariae</name>
    <dbReference type="NCBI Taxonomy" id="2777116"/>
    <lineage>
        <taxon>Eukaryota</taxon>
        <taxon>Metazoa</taxon>
        <taxon>Ecdysozoa</taxon>
        <taxon>Nematoda</taxon>
        <taxon>Chromadorea</taxon>
        <taxon>Rhabditida</taxon>
        <taxon>Rhabditina</taxon>
        <taxon>Rhabditomorpha</taxon>
        <taxon>Rhabditoidea</taxon>
        <taxon>Rhabditidae</taxon>
        <taxon>Peloderinae</taxon>
        <taxon>Caenorhabditis</taxon>
    </lineage>
</organism>
<dbReference type="AlphaFoldDB" id="A0A8S1H6V1"/>
<reference evidence="1" key="1">
    <citation type="submission" date="2020-10" db="EMBL/GenBank/DDBJ databases">
        <authorList>
            <person name="Kikuchi T."/>
        </authorList>
    </citation>
    <scope>NUCLEOTIDE SEQUENCE</scope>
    <source>
        <strain evidence="1">NKZ352</strain>
    </source>
</reference>
<protein>
    <recommendedName>
        <fullName evidence="3">Tc1-like transposase DDE domain-containing protein</fullName>
    </recommendedName>
</protein>
<name>A0A8S1H6V1_9PELO</name>
<dbReference type="InterPro" id="IPR052709">
    <property type="entry name" value="Transposase-MT_Hybrid"/>
</dbReference>
<keyword evidence="2" id="KW-1185">Reference proteome</keyword>
<dbReference type="GO" id="GO:0003676">
    <property type="term" value="F:nucleic acid binding"/>
    <property type="evidence" value="ECO:0007669"/>
    <property type="project" value="InterPro"/>
</dbReference>
<gene>
    <name evidence="1" type="ORF">CAUJ_LOCUS4969</name>
</gene>
<dbReference type="Gene3D" id="3.30.420.10">
    <property type="entry name" value="Ribonuclease H-like superfamily/Ribonuclease H"/>
    <property type="match status" value="1"/>
</dbReference>
<sequence>MVLPPYSPDIALSDYYLFSHLPHHLREKQIETESVVEFGLTSYFSSRPASFWKDSVERLPGRWQQVVNADRE</sequence>
<dbReference type="EMBL" id="CAJGYM010000010">
    <property type="protein sequence ID" value="CAD6189050.1"/>
    <property type="molecule type" value="Genomic_DNA"/>
</dbReference>
<evidence type="ECO:0000313" key="1">
    <source>
        <dbReference type="EMBL" id="CAD6189050.1"/>
    </source>
</evidence>
<evidence type="ECO:0000313" key="2">
    <source>
        <dbReference type="Proteomes" id="UP000835052"/>
    </source>
</evidence>
<comment type="caution">
    <text evidence="1">The sequence shown here is derived from an EMBL/GenBank/DDBJ whole genome shotgun (WGS) entry which is preliminary data.</text>
</comment>
<dbReference type="PANTHER" id="PTHR46060">
    <property type="entry name" value="MARINER MOS1 TRANSPOSASE-LIKE PROTEIN"/>
    <property type="match status" value="1"/>
</dbReference>
<dbReference type="Proteomes" id="UP000835052">
    <property type="component" value="Unassembled WGS sequence"/>
</dbReference>